<sequence length="213" mass="21797">MTARTRAKGPAAALGVAAAMVAAAAGVDGRAPRAAVDGPAPRAVTVSRPSPAPRPARLPASPPVRLVIPAAGVDSPVARAGLRPDGSLEPPRPPNEDEAAWYTGSVTPGQPGTAVIEGHLDSASGPSVFYRLGRLRPGQRVSVLRADRATAVFTVDAVRTFPKDGFPARAVYGDTPEPSLRLITCGGDFDARAGHYRANVVAFARLTAVLGDG</sequence>
<dbReference type="Pfam" id="PF04203">
    <property type="entry name" value="Sortase"/>
    <property type="match status" value="1"/>
</dbReference>
<keyword evidence="1" id="KW-0378">Hydrolase</keyword>
<dbReference type="Gene3D" id="2.40.260.10">
    <property type="entry name" value="Sortase"/>
    <property type="match status" value="1"/>
</dbReference>
<dbReference type="GO" id="GO:0016787">
    <property type="term" value="F:hydrolase activity"/>
    <property type="evidence" value="ECO:0007669"/>
    <property type="project" value="UniProtKB-KW"/>
</dbReference>
<dbReference type="CDD" id="cd05829">
    <property type="entry name" value="Sortase_F"/>
    <property type="match status" value="1"/>
</dbReference>
<keyword evidence="3" id="KW-0732">Signal</keyword>
<dbReference type="NCBIfam" id="NF033748">
    <property type="entry name" value="class_F_sortase"/>
    <property type="match status" value="1"/>
</dbReference>
<feature type="region of interest" description="Disordered" evidence="2">
    <location>
        <begin position="76"/>
        <end position="105"/>
    </location>
</feature>
<evidence type="ECO:0000256" key="2">
    <source>
        <dbReference type="SAM" id="MobiDB-lite"/>
    </source>
</evidence>
<keyword evidence="5" id="KW-1185">Reference proteome</keyword>
<proteinExistence type="predicted"/>
<evidence type="ECO:0000313" key="4">
    <source>
        <dbReference type="EMBL" id="SFO21379.1"/>
    </source>
</evidence>
<dbReference type="STRING" id="1993.SAMN04489713_104534"/>
<dbReference type="InterPro" id="IPR005754">
    <property type="entry name" value="Sortase"/>
</dbReference>
<dbReference type="SUPFAM" id="SSF63817">
    <property type="entry name" value="Sortase"/>
    <property type="match status" value="1"/>
</dbReference>
<dbReference type="InterPro" id="IPR042001">
    <property type="entry name" value="Sortase_F"/>
</dbReference>
<feature type="compositionally biased region" description="Low complexity" evidence="2">
    <location>
        <begin position="27"/>
        <end position="36"/>
    </location>
</feature>
<feature type="signal peptide" evidence="3">
    <location>
        <begin position="1"/>
        <end position="24"/>
    </location>
</feature>
<reference evidence="4 5" key="1">
    <citation type="submission" date="2016-10" db="EMBL/GenBank/DDBJ databases">
        <authorList>
            <person name="de Groot N.N."/>
        </authorList>
    </citation>
    <scope>NUCLEOTIDE SEQUENCE [LARGE SCALE GENOMIC DNA]</scope>
    <source>
        <strain evidence="4 5">DSM 43067</strain>
    </source>
</reference>
<dbReference type="InterPro" id="IPR023365">
    <property type="entry name" value="Sortase_dom-sf"/>
</dbReference>
<dbReference type="Proteomes" id="UP000183413">
    <property type="component" value="Unassembled WGS sequence"/>
</dbReference>
<evidence type="ECO:0000256" key="1">
    <source>
        <dbReference type="ARBA" id="ARBA00022801"/>
    </source>
</evidence>
<organism evidence="4 5">
    <name type="scientific">Actinomadura madurae</name>
    <dbReference type="NCBI Taxonomy" id="1993"/>
    <lineage>
        <taxon>Bacteria</taxon>
        <taxon>Bacillati</taxon>
        <taxon>Actinomycetota</taxon>
        <taxon>Actinomycetes</taxon>
        <taxon>Streptosporangiales</taxon>
        <taxon>Thermomonosporaceae</taxon>
        <taxon>Actinomadura</taxon>
    </lineage>
</organism>
<gene>
    <name evidence="4" type="ORF">SAMN04489713_104534</name>
</gene>
<evidence type="ECO:0000256" key="3">
    <source>
        <dbReference type="SAM" id="SignalP"/>
    </source>
</evidence>
<dbReference type="RefSeq" id="WP_024935846.1">
    <property type="nucleotide sequence ID" value="NZ_FOVH01000004.1"/>
</dbReference>
<dbReference type="AlphaFoldDB" id="A0A1I5FCK2"/>
<dbReference type="eggNOG" id="COG3764">
    <property type="taxonomic scope" value="Bacteria"/>
</dbReference>
<feature type="region of interest" description="Disordered" evidence="2">
    <location>
        <begin position="27"/>
        <end position="60"/>
    </location>
</feature>
<dbReference type="EMBL" id="FOVH01000004">
    <property type="protein sequence ID" value="SFO21379.1"/>
    <property type="molecule type" value="Genomic_DNA"/>
</dbReference>
<protein>
    <submittedName>
        <fullName evidence="4">Sortase family protein</fullName>
    </submittedName>
</protein>
<accession>A0A1I5FCK2</accession>
<feature type="compositionally biased region" description="Pro residues" evidence="2">
    <location>
        <begin position="50"/>
        <end position="60"/>
    </location>
</feature>
<name>A0A1I5FCK2_9ACTN</name>
<feature type="chain" id="PRO_5010293272" evidence="3">
    <location>
        <begin position="25"/>
        <end position="213"/>
    </location>
</feature>
<dbReference type="InParanoid" id="A0A1I5FCK2"/>
<evidence type="ECO:0000313" key="5">
    <source>
        <dbReference type="Proteomes" id="UP000183413"/>
    </source>
</evidence>